<proteinExistence type="predicted"/>
<name>A0A0J9BCR3_9FIRM</name>
<dbReference type="Proteomes" id="UP000037392">
    <property type="component" value="Unassembled WGS sequence"/>
</dbReference>
<gene>
    <name evidence="2" type="ORF">HMPREF9470_05594</name>
</gene>
<evidence type="ECO:0000313" key="2">
    <source>
        <dbReference type="EMBL" id="KMW10081.1"/>
    </source>
</evidence>
<feature type="signal peptide" evidence="1">
    <location>
        <begin position="1"/>
        <end position="27"/>
    </location>
</feature>
<sequence>MIKKKNMNRILPAMLALLLCLSLVACGGDSKNAESTKRTKTGKESQTLLRVTPTEVRVKVHAMRTL</sequence>
<comment type="caution">
    <text evidence="2">The sequence shown here is derived from an EMBL/GenBank/DDBJ whole genome shotgun (WGS) entry which is preliminary data.</text>
</comment>
<accession>A0A0J9BCR3</accession>
<dbReference type="EMBL" id="ADLK01000061">
    <property type="protein sequence ID" value="KMW10081.1"/>
    <property type="molecule type" value="Genomic_DNA"/>
</dbReference>
<reference evidence="2 3" key="1">
    <citation type="submission" date="2011-04" db="EMBL/GenBank/DDBJ databases">
        <title>The Genome Sequence of Clostridium citroniae WAL-19142.</title>
        <authorList>
            <consortium name="The Broad Institute Genome Sequencing Platform"/>
            <person name="Earl A."/>
            <person name="Ward D."/>
            <person name="Feldgarden M."/>
            <person name="Gevers D."/>
            <person name="Warren Y.A."/>
            <person name="Tyrrell K.L."/>
            <person name="Citron D.M."/>
            <person name="Goldstein E.J."/>
            <person name="Daigneault M."/>
            <person name="Allen-Vercoe E."/>
            <person name="Young S.K."/>
            <person name="Zeng Q."/>
            <person name="Gargeya S."/>
            <person name="Fitzgerald M."/>
            <person name="Haas B."/>
            <person name="Abouelleil A."/>
            <person name="Alvarado L."/>
            <person name="Arachchi H.M."/>
            <person name="Berlin A."/>
            <person name="Brown A."/>
            <person name="Chapman S.B."/>
            <person name="Chen Z."/>
            <person name="Dunbar C."/>
            <person name="Freedman E."/>
            <person name="Gearin G."/>
            <person name="Gellesch M."/>
            <person name="Goldberg J."/>
            <person name="Griggs A."/>
            <person name="Gujja S."/>
            <person name="Heilman E.R."/>
            <person name="Heiman D."/>
            <person name="Howarth C."/>
            <person name="Larson L."/>
            <person name="Lui A."/>
            <person name="MacDonald P.J."/>
            <person name="Mehta T."/>
            <person name="Montmayeur A."/>
            <person name="Murphy C."/>
            <person name="Neiman D."/>
            <person name="Pearson M."/>
            <person name="Priest M."/>
            <person name="Roberts A."/>
            <person name="Saif S."/>
            <person name="Shea T."/>
            <person name="Shenoy N."/>
            <person name="Sisk P."/>
            <person name="Stolte C."/>
            <person name="Sykes S."/>
            <person name="White J."/>
            <person name="Yandava C."/>
            <person name="Wortman J."/>
            <person name="Nusbaum C."/>
            <person name="Birren B."/>
        </authorList>
    </citation>
    <scope>NUCLEOTIDE SEQUENCE [LARGE SCALE GENOMIC DNA]</scope>
    <source>
        <strain evidence="2 3">WAL-19142</strain>
    </source>
</reference>
<evidence type="ECO:0000313" key="3">
    <source>
        <dbReference type="Proteomes" id="UP000037392"/>
    </source>
</evidence>
<evidence type="ECO:0000256" key="1">
    <source>
        <dbReference type="SAM" id="SignalP"/>
    </source>
</evidence>
<dbReference type="AlphaFoldDB" id="A0A0J9BCR3"/>
<dbReference type="PATRIC" id="fig|742734.4.peg.5993"/>
<evidence type="ECO:0008006" key="4">
    <source>
        <dbReference type="Google" id="ProtNLM"/>
    </source>
</evidence>
<feature type="chain" id="PRO_5038530795" description="Cyclophilin-like domain-containing protein" evidence="1">
    <location>
        <begin position="28"/>
        <end position="66"/>
    </location>
</feature>
<keyword evidence="1" id="KW-0732">Signal</keyword>
<organism evidence="2 3">
    <name type="scientific">[Clostridium] citroniae WAL-19142</name>
    <dbReference type="NCBI Taxonomy" id="742734"/>
    <lineage>
        <taxon>Bacteria</taxon>
        <taxon>Bacillati</taxon>
        <taxon>Bacillota</taxon>
        <taxon>Clostridia</taxon>
        <taxon>Lachnospirales</taxon>
        <taxon>Lachnospiraceae</taxon>
        <taxon>Enterocloster</taxon>
    </lineage>
</organism>
<dbReference type="PROSITE" id="PS51257">
    <property type="entry name" value="PROKAR_LIPOPROTEIN"/>
    <property type="match status" value="1"/>
</dbReference>
<protein>
    <recommendedName>
        <fullName evidence="4">Cyclophilin-like domain-containing protein</fullName>
    </recommendedName>
</protein>